<keyword evidence="2" id="KW-1185">Reference proteome</keyword>
<dbReference type="RefSeq" id="WP_379814134.1">
    <property type="nucleotide sequence ID" value="NZ_JBHUDZ010000009.1"/>
</dbReference>
<sequence length="78" mass="9215">MKYPTLKENEVTVLMSNCETGIVLDVKFKPFQNNLEIQDVYSVFKNIEQAKEFINKISEEHDKIEFLIYNSKNEVIEL</sequence>
<evidence type="ECO:0000313" key="2">
    <source>
        <dbReference type="Proteomes" id="UP001597138"/>
    </source>
</evidence>
<accession>A0ABW4HCI2</accession>
<dbReference type="EMBL" id="JBHUDZ010000009">
    <property type="protein sequence ID" value="MFD1603063.1"/>
    <property type="molecule type" value="Genomic_DNA"/>
</dbReference>
<gene>
    <name evidence="1" type="ORF">ACFSC2_09985</name>
</gene>
<protein>
    <submittedName>
        <fullName evidence="1">Uncharacterized protein</fullName>
    </submittedName>
</protein>
<name>A0ABW4HCI2_9FLAO</name>
<proteinExistence type="predicted"/>
<organism evidence="1 2">
    <name type="scientific">Flavobacterium artemisiae</name>
    <dbReference type="NCBI Taxonomy" id="2126556"/>
    <lineage>
        <taxon>Bacteria</taxon>
        <taxon>Pseudomonadati</taxon>
        <taxon>Bacteroidota</taxon>
        <taxon>Flavobacteriia</taxon>
        <taxon>Flavobacteriales</taxon>
        <taxon>Flavobacteriaceae</taxon>
        <taxon>Flavobacterium</taxon>
    </lineage>
</organism>
<evidence type="ECO:0000313" key="1">
    <source>
        <dbReference type="EMBL" id="MFD1603063.1"/>
    </source>
</evidence>
<reference evidence="2" key="1">
    <citation type="journal article" date="2019" name="Int. J. Syst. Evol. Microbiol.">
        <title>The Global Catalogue of Microorganisms (GCM) 10K type strain sequencing project: providing services to taxonomists for standard genome sequencing and annotation.</title>
        <authorList>
            <consortium name="The Broad Institute Genomics Platform"/>
            <consortium name="The Broad Institute Genome Sequencing Center for Infectious Disease"/>
            <person name="Wu L."/>
            <person name="Ma J."/>
        </authorList>
    </citation>
    <scope>NUCLEOTIDE SEQUENCE [LARGE SCALE GENOMIC DNA]</scope>
    <source>
        <strain evidence="2">CCUG 70865</strain>
    </source>
</reference>
<comment type="caution">
    <text evidence="1">The sequence shown here is derived from an EMBL/GenBank/DDBJ whole genome shotgun (WGS) entry which is preliminary data.</text>
</comment>
<dbReference type="Proteomes" id="UP001597138">
    <property type="component" value="Unassembled WGS sequence"/>
</dbReference>